<gene>
    <name evidence="1" type="ORF">GWI33_015289</name>
</gene>
<proteinExistence type="predicted"/>
<evidence type="ECO:0000313" key="1">
    <source>
        <dbReference type="EMBL" id="KAF7271870.1"/>
    </source>
</evidence>
<dbReference type="EMBL" id="JAACXV010013886">
    <property type="protein sequence ID" value="KAF7271870.1"/>
    <property type="molecule type" value="Genomic_DNA"/>
</dbReference>
<protein>
    <submittedName>
        <fullName evidence="1">Uncharacterized protein</fullName>
    </submittedName>
</protein>
<keyword evidence="2" id="KW-1185">Reference proteome</keyword>
<name>A0A834I5N0_RHYFE</name>
<dbReference type="Proteomes" id="UP000625711">
    <property type="component" value="Unassembled WGS sequence"/>
</dbReference>
<dbReference type="AlphaFoldDB" id="A0A834I5N0"/>
<sequence>MLVNVGAREGARRRGPAIHLRDHGLLPFETLLLYRGSTFRSNIVSIMVGVIASGKTDANGLRPRLIYDTRDAAEKLAGPIVAGEFMAAGDEKAEFYFLIFKLIQ</sequence>
<accession>A0A834I5N0</accession>
<organism evidence="1 2">
    <name type="scientific">Rhynchophorus ferrugineus</name>
    <name type="common">Red palm weevil</name>
    <name type="synonym">Curculio ferrugineus</name>
    <dbReference type="NCBI Taxonomy" id="354439"/>
    <lineage>
        <taxon>Eukaryota</taxon>
        <taxon>Metazoa</taxon>
        <taxon>Ecdysozoa</taxon>
        <taxon>Arthropoda</taxon>
        <taxon>Hexapoda</taxon>
        <taxon>Insecta</taxon>
        <taxon>Pterygota</taxon>
        <taxon>Neoptera</taxon>
        <taxon>Endopterygota</taxon>
        <taxon>Coleoptera</taxon>
        <taxon>Polyphaga</taxon>
        <taxon>Cucujiformia</taxon>
        <taxon>Curculionidae</taxon>
        <taxon>Dryophthorinae</taxon>
        <taxon>Rhynchophorus</taxon>
    </lineage>
</organism>
<evidence type="ECO:0000313" key="2">
    <source>
        <dbReference type="Proteomes" id="UP000625711"/>
    </source>
</evidence>
<reference evidence="1" key="1">
    <citation type="submission" date="2020-08" db="EMBL/GenBank/DDBJ databases">
        <title>Genome sequencing and assembly of the red palm weevil Rhynchophorus ferrugineus.</title>
        <authorList>
            <person name="Dias G.B."/>
            <person name="Bergman C.M."/>
            <person name="Manee M."/>
        </authorList>
    </citation>
    <scope>NUCLEOTIDE SEQUENCE</scope>
    <source>
        <strain evidence="1">AA-2017</strain>
        <tissue evidence="1">Whole larva</tissue>
    </source>
</reference>
<comment type="caution">
    <text evidence="1">The sequence shown here is derived from an EMBL/GenBank/DDBJ whole genome shotgun (WGS) entry which is preliminary data.</text>
</comment>